<name>A0A3B0SPW2_9ZZZZ</name>
<dbReference type="AlphaFoldDB" id="A0A3B0SPW2"/>
<evidence type="ECO:0000256" key="1">
    <source>
        <dbReference type="SAM" id="MobiDB-lite"/>
    </source>
</evidence>
<sequence>MKRLIKLLFLILIVSCIAVFVVMTVSKRKFAGMSDDEIREFLAERIGDKLGPDQLMAVQTAVIGAVRGQTAPPTAHTDPTNEPTDEPDAGDPAT</sequence>
<feature type="region of interest" description="Disordered" evidence="1">
    <location>
        <begin position="68"/>
        <end position="94"/>
    </location>
</feature>
<accession>A0A3B0SPW2</accession>
<evidence type="ECO:0000313" key="3">
    <source>
        <dbReference type="EMBL" id="VAW08341.1"/>
    </source>
</evidence>
<proteinExistence type="predicted"/>
<protein>
    <submittedName>
        <fullName evidence="3">Uncharacterized protein</fullName>
    </submittedName>
</protein>
<gene>
    <name evidence="3" type="ORF">MNBD_ACTINO02-913</name>
</gene>
<keyword evidence="2" id="KW-1133">Transmembrane helix</keyword>
<feature type="compositionally biased region" description="Acidic residues" evidence="1">
    <location>
        <begin position="83"/>
        <end position="94"/>
    </location>
</feature>
<keyword evidence="2" id="KW-0812">Transmembrane</keyword>
<dbReference type="EMBL" id="UOEK01000457">
    <property type="protein sequence ID" value="VAW08341.1"/>
    <property type="molecule type" value="Genomic_DNA"/>
</dbReference>
<keyword evidence="2" id="KW-0472">Membrane</keyword>
<evidence type="ECO:0000256" key="2">
    <source>
        <dbReference type="SAM" id="Phobius"/>
    </source>
</evidence>
<organism evidence="3">
    <name type="scientific">hydrothermal vent metagenome</name>
    <dbReference type="NCBI Taxonomy" id="652676"/>
    <lineage>
        <taxon>unclassified sequences</taxon>
        <taxon>metagenomes</taxon>
        <taxon>ecological metagenomes</taxon>
    </lineage>
</organism>
<feature type="transmembrane region" description="Helical" evidence="2">
    <location>
        <begin position="7"/>
        <end position="25"/>
    </location>
</feature>
<reference evidence="3" key="1">
    <citation type="submission" date="2018-06" db="EMBL/GenBank/DDBJ databases">
        <authorList>
            <person name="Zhirakovskaya E."/>
        </authorList>
    </citation>
    <scope>NUCLEOTIDE SEQUENCE</scope>
</reference>